<evidence type="ECO:0000259" key="1">
    <source>
        <dbReference type="Pfam" id="PF13468"/>
    </source>
</evidence>
<dbReference type="RefSeq" id="WP_379905230.1">
    <property type="nucleotide sequence ID" value="NZ_JBHRTR010000037.1"/>
</dbReference>
<gene>
    <name evidence="2" type="ORF">ACFOGJ_23530</name>
</gene>
<dbReference type="Proteomes" id="UP001595528">
    <property type="component" value="Unassembled WGS sequence"/>
</dbReference>
<accession>A0ABV7L6K6</accession>
<reference evidence="3" key="1">
    <citation type="journal article" date="2019" name="Int. J. Syst. Evol. Microbiol.">
        <title>The Global Catalogue of Microorganisms (GCM) 10K type strain sequencing project: providing services to taxonomists for standard genome sequencing and annotation.</title>
        <authorList>
            <consortium name="The Broad Institute Genomics Platform"/>
            <consortium name="The Broad Institute Genome Sequencing Center for Infectious Disease"/>
            <person name="Wu L."/>
            <person name="Ma J."/>
        </authorList>
    </citation>
    <scope>NUCLEOTIDE SEQUENCE [LARGE SCALE GENOMIC DNA]</scope>
    <source>
        <strain evidence="3">KCTC 42964</strain>
    </source>
</reference>
<comment type="caution">
    <text evidence="2">The sequence shown here is derived from an EMBL/GenBank/DDBJ whole genome shotgun (WGS) entry which is preliminary data.</text>
</comment>
<keyword evidence="3" id="KW-1185">Reference proteome</keyword>
<dbReference type="Pfam" id="PF13468">
    <property type="entry name" value="Glyoxalase_3"/>
    <property type="match status" value="1"/>
</dbReference>
<evidence type="ECO:0000313" key="2">
    <source>
        <dbReference type="EMBL" id="MFC3230242.1"/>
    </source>
</evidence>
<sequence length="255" mass="27388">MLHLRQVCLVARDLAPVEEDIAAILGLSPAYRDPAVAKWGLENAVFPVGTQFLEVVAPTAADTPAGRFMDRRGGDAGYMVILQTDDQAAYRARAAAAQVRTAFEFTDEGDGYSCWQLHPRDTGAAFLEIDQQRGNDPTGGWHPAGPDWEAHKRTDRVTGVSAVTLTAADPEALAARWQAVLDRPLVRRDDVLVMALDNAELHFAPAPTDGSGEEMTGITFRAADAGSVRATAAGRDRAGPDGAVYLCGVRLEFEQ</sequence>
<dbReference type="InterPro" id="IPR025870">
    <property type="entry name" value="Glyoxalase-like_dom"/>
</dbReference>
<dbReference type="EMBL" id="JBHRTR010000037">
    <property type="protein sequence ID" value="MFC3230242.1"/>
    <property type="molecule type" value="Genomic_DNA"/>
</dbReference>
<proteinExistence type="predicted"/>
<protein>
    <submittedName>
        <fullName evidence="2">VOC family protein</fullName>
    </submittedName>
</protein>
<organism evidence="2 3">
    <name type="scientific">Marinibaculum pumilum</name>
    <dbReference type="NCBI Taxonomy" id="1766165"/>
    <lineage>
        <taxon>Bacteria</taxon>
        <taxon>Pseudomonadati</taxon>
        <taxon>Pseudomonadota</taxon>
        <taxon>Alphaproteobacteria</taxon>
        <taxon>Rhodospirillales</taxon>
        <taxon>Rhodospirillaceae</taxon>
        <taxon>Marinibaculum</taxon>
    </lineage>
</organism>
<feature type="domain" description="Glyoxalase-like" evidence="1">
    <location>
        <begin position="8"/>
        <end position="180"/>
    </location>
</feature>
<dbReference type="SUPFAM" id="SSF54593">
    <property type="entry name" value="Glyoxalase/Bleomycin resistance protein/Dihydroxybiphenyl dioxygenase"/>
    <property type="match status" value="2"/>
</dbReference>
<evidence type="ECO:0000313" key="3">
    <source>
        <dbReference type="Proteomes" id="UP001595528"/>
    </source>
</evidence>
<dbReference type="Gene3D" id="3.10.180.10">
    <property type="entry name" value="2,3-Dihydroxybiphenyl 1,2-Dioxygenase, domain 1"/>
    <property type="match status" value="1"/>
</dbReference>
<dbReference type="InterPro" id="IPR029068">
    <property type="entry name" value="Glyas_Bleomycin-R_OHBP_Dase"/>
</dbReference>
<name>A0ABV7L6K6_9PROT</name>